<keyword evidence="2" id="KW-1185">Reference proteome</keyword>
<organism evidence="1 2">
    <name type="scientific">Funneliformis mosseae</name>
    <name type="common">Endomycorrhizal fungus</name>
    <name type="synonym">Glomus mosseae</name>
    <dbReference type="NCBI Taxonomy" id="27381"/>
    <lineage>
        <taxon>Eukaryota</taxon>
        <taxon>Fungi</taxon>
        <taxon>Fungi incertae sedis</taxon>
        <taxon>Mucoromycota</taxon>
        <taxon>Glomeromycotina</taxon>
        <taxon>Glomeromycetes</taxon>
        <taxon>Glomerales</taxon>
        <taxon>Glomeraceae</taxon>
        <taxon>Funneliformis</taxon>
    </lineage>
</organism>
<reference evidence="1" key="1">
    <citation type="submission" date="2021-06" db="EMBL/GenBank/DDBJ databases">
        <authorList>
            <person name="Kallberg Y."/>
            <person name="Tangrot J."/>
            <person name="Rosling A."/>
        </authorList>
    </citation>
    <scope>NUCLEOTIDE SEQUENCE</scope>
    <source>
        <strain evidence="1">87-6 pot B 2015</strain>
    </source>
</reference>
<comment type="caution">
    <text evidence="1">The sequence shown here is derived from an EMBL/GenBank/DDBJ whole genome shotgun (WGS) entry which is preliminary data.</text>
</comment>
<name>A0A9N9AAY5_FUNMO</name>
<dbReference type="Proteomes" id="UP000789375">
    <property type="component" value="Unassembled WGS sequence"/>
</dbReference>
<dbReference type="AlphaFoldDB" id="A0A9N9AAY5"/>
<sequence length="73" mass="8485">MHQQQSAIIKDICLSLFKVFLKVPEIKANIEDNIADIYDDLKDDVILKNYNDTVKEEILDEPDSESEDARLFK</sequence>
<gene>
    <name evidence="1" type="ORF">FMOSSE_LOCUS5136</name>
</gene>
<protein>
    <submittedName>
        <fullName evidence="1">4786_t:CDS:1</fullName>
    </submittedName>
</protein>
<accession>A0A9N9AAY5</accession>
<evidence type="ECO:0000313" key="2">
    <source>
        <dbReference type="Proteomes" id="UP000789375"/>
    </source>
</evidence>
<evidence type="ECO:0000313" key="1">
    <source>
        <dbReference type="EMBL" id="CAG8523149.1"/>
    </source>
</evidence>
<dbReference type="EMBL" id="CAJVPP010000940">
    <property type="protein sequence ID" value="CAG8523149.1"/>
    <property type="molecule type" value="Genomic_DNA"/>
</dbReference>
<proteinExistence type="predicted"/>